<organism evidence="2 3">
    <name type="scientific">Chitinophaga ginsengisegetis</name>
    <dbReference type="NCBI Taxonomy" id="393003"/>
    <lineage>
        <taxon>Bacteria</taxon>
        <taxon>Pseudomonadati</taxon>
        <taxon>Bacteroidota</taxon>
        <taxon>Chitinophagia</taxon>
        <taxon>Chitinophagales</taxon>
        <taxon>Chitinophagaceae</taxon>
        <taxon>Chitinophaga</taxon>
    </lineage>
</organism>
<dbReference type="RefSeq" id="WP_143313517.1">
    <property type="nucleotide sequence ID" value="NZ_FUZZ01000001.1"/>
</dbReference>
<dbReference type="EMBL" id="FUZZ01000001">
    <property type="protein sequence ID" value="SKC99089.1"/>
    <property type="molecule type" value="Genomic_DNA"/>
</dbReference>
<keyword evidence="1" id="KW-0732">Signal</keyword>
<dbReference type="Proteomes" id="UP000190166">
    <property type="component" value="Unassembled WGS sequence"/>
</dbReference>
<evidence type="ECO:0000256" key="1">
    <source>
        <dbReference type="SAM" id="SignalP"/>
    </source>
</evidence>
<name>A0A1T5NG13_9BACT</name>
<feature type="signal peptide" evidence="1">
    <location>
        <begin position="1"/>
        <end position="30"/>
    </location>
</feature>
<evidence type="ECO:0000313" key="3">
    <source>
        <dbReference type="Proteomes" id="UP000190166"/>
    </source>
</evidence>
<feature type="chain" id="PRO_5012211238" evidence="1">
    <location>
        <begin position="31"/>
        <end position="122"/>
    </location>
</feature>
<sequence length="122" mass="13749">MLLPDTLKNYFRQTMFTACLAVAVTFTASAQDSSALAGKKGMLLLPAPKNGSFGEATNNKQWQWQQYLPAVKDSSNSRSFIYEAYPSHYHYNINNNRQTSPFRWNDVAGITAMALITYILSR</sequence>
<protein>
    <submittedName>
        <fullName evidence="2">Uncharacterized protein</fullName>
    </submittedName>
</protein>
<reference evidence="2 3" key="1">
    <citation type="submission" date="2017-02" db="EMBL/GenBank/DDBJ databases">
        <authorList>
            <person name="Peterson S.W."/>
        </authorList>
    </citation>
    <scope>NUCLEOTIDE SEQUENCE [LARGE SCALE GENOMIC DNA]</scope>
    <source>
        <strain evidence="2 3">DSM 18108</strain>
    </source>
</reference>
<dbReference type="AlphaFoldDB" id="A0A1T5NG13"/>
<dbReference type="STRING" id="393003.SAMN05660461_1364"/>
<accession>A0A1T5NG13</accession>
<proteinExistence type="predicted"/>
<evidence type="ECO:0000313" key="2">
    <source>
        <dbReference type="EMBL" id="SKC99089.1"/>
    </source>
</evidence>
<keyword evidence="3" id="KW-1185">Reference proteome</keyword>
<gene>
    <name evidence="2" type="ORF">SAMN05660461_1364</name>
</gene>